<dbReference type="Pfam" id="PF05050">
    <property type="entry name" value="Methyltransf_21"/>
    <property type="match status" value="1"/>
</dbReference>
<dbReference type="SUPFAM" id="SSF53335">
    <property type="entry name" value="S-adenosyl-L-methionine-dependent methyltransferases"/>
    <property type="match status" value="1"/>
</dbReference>
<protein>
    <recommendedName>
        <fullName evidence="2">Methyltransferase FkbM domain-containing protein</fullName>
    </recommendedName>
</protein>
<dbReference type="PANTHER" id="PTHR34203:SF13">
    <property type="entry name" value="EXPRESSED PROTEIN"/>
    <property type="match status" value="1"/>
</dbReference>
<keyword evidence="1" id="KW-0472">Membrane</keyword>
<dbReference type="InterPro" id="IPR029063">
    <property type="entry name" value="SAM-dependent_MTases_sf"/>
</dbReference>
<sequence length="369" mass="41009">MAIRSKTKVKRRSRTSKCNKLVGFFVGGLAVVPFILFISDSEISSLANELNDLTPVLRSSNVDFHIDETCTNLPTVRPSGSYFLDSNIGGGVSPEGITPAFKVGSYYAEKVKYHMSTDRANFALAKELLKGKEGGLVLDIGANQGFYTYYLATLGMNVHAFEINERNFKSLQHGAEFNPREVADRIHVYPVGLGEKNARFSLKGANYEGFLKEGKGGSILGVSLDCFAHHSRGKLDLSQVSFVKLDVEGFEIAVLKGGRNSLFKKRFSNMDGMVMEVGPNRWNRAQIDFATGAAEMRNLSMLFKKSYVLLRSGAHAETCPFSIGDLVKDKKPRDVEGDVKMHAVQVDEWEPLLSFMEKKGYDCNFFYKN</sequence>
<dbReference type="Gene3D" id="3.40.50.150">
    <property type="entry name" value="Vaccinia Virus protein VP39"/>
    <property type="match status" value="1"/>
</dbReference>
<evidence type="ECO:0000256" key="1">
    <source>
        <dbReference type="SAM" id="Phobius"/>
    </source>
</evidence>
<organism evidence="3">
    <name type="scientific">Odontella aurita</name>
    <dbReference type="NCBI Taxonomy" id="265563"/>
    <lineage>
        <taxon>Eukaryota</taxon>
        <taxon>Sar</taxon>
        <taxon>Stramenopiles</taxon>
        <taxon>Ochrophyta</taxon>
        <taxon>Bacillariophyta</taxon>
        <taxon>Mediophyceae</taxon>
        <taxon>Biddulphiophycidae</taxon>
        <taxon>Eupodiscales</taxon>
        <taxon>Odontellaceae</taxon>
        <taxon>Odontella</taxon>
    </lineage>
</organism>
<accession>A0A7S4JC47</accession>
<dbReference type="EMBL" id="HBKQ01037247">
    <property type="protein sequence ID" value="CAE2258946.1"/>
    <property type="molecule type" value="Transcribed_RNA"/>
</dbReference>
<feature type="domain" description="Methyltransferase FkbM" evidence="2">
    <location>
        <begin position="139"/>
        <end position="291"/>
    </location>
</feature>
<feature type="transmembrane region" description="Helical" evidence="1">
    <location>
        <begin position="21"/>
        <end position="39"/>
    </location>
</feature>
<dbReference type="InterPro" id="IPR052514">
    <property type="entry name" value="SAM-dependent_MTase"/>
</dbReference>
<keyword evidence="1" id="KW-0812">Transmembrane</keyword>
<dbReference type="NCBIfam" id="TIGR01444">
    <property type="entry name" value="fkbM_fam"/>
    <property type="match status" value="1"/>
</dbReference>
<name>A0A7S4JC47_9STRA</name>
<dbReference type="PANTHER" id="PTHR34203">
    <property type="entry name" value="METHYLTRANSFERASE, FKBM FAMILY PROTEIN"/>
    <property type="match status" value="1"/>
</dbReference>
<keyword evidence="1" id="KW-1133">Transmembrane helix</keyword>
<reference evidence="3" key="1">
    <citation type="submission" date="2021-01" db="EMBL/GenBank/DDBJ databases">
        <authorList>
            <person name="Corre E."/>
            <person name="Pelletier E."/>
            <person name="Niang G."/>
            <person name="Scheremetjew M."/>
            <person name="Finn R."/>
            <person name="Kale V."/>
            <person name="Holt S."/>
            <person name="Cochrane G."/>
            <person name="Meng A."/>
            <person name="Brown T."/>
            <person name="Cohen L."/>
        </authorList>
    </citation>
    <scope>NUCLEOTIDE SEQUENCE</scope>
    <source>
        <strain evidence="3">Isolate 1302-5</strain>
    </source>
</reference>
<dbReference type="InterPro" id="IPR006342">
    <property type="entry name" value="FkbM_mtfrase"/>
</dbReference>
<dbReference type="AlphaFoldDB" id="A0A7S4JC47"/>
<proteinExistence type="predicted"/>
<evidence type="ECO:0000259" key="2">
    <source>
        <dbReference type="Pfam" id="PF05050"/>
    </source>
</evidence>
<gene>
    <name evidence="3" type="ORF">OAUR00152_LOCUS25708</name>
</gene>
<evidence type="ECO:0000313" key="3">
    <source>
        <dbReference type="EMBL" id="CAE2258946.1"/>
    </source>
</evidence>